<accession>A0AB38LLH3</accession>
<dbReference type="InterPro" id="IPR027417">
    <property type="entry name" value="P-loop_NTPase"/>
</dbReference>
<dbReference type="InterPro" id="IPR056884">
    <property type="entry name" value="NPHP3-like_N"/>
</dbReference>
<evidence type="ECO:0000259" key="4">
    <source>
        <dbReference type="PROSITE" id="PS50837"/>
    </source>
</evidence>
<dbReference type="InterPro" id="IPR002110">
    <property type="entry name" value="Ankyrin_rpt"/>
</dbReference>
<feature type="compositionally biased region" description="Basic and acidic residues" evidence="3">
    <location>
        <begin position="321"/>
        <end position="349"/>
    </location>
</feature>
<dbReference type="InterPro" id="IPR036770">
    <property type="entry name" value="Ankyrin_rpt-contain_sf"/>
</dbReference>
<dbReference type="SUPFAM" id="SSF53167">
    <property type="entry name" value="Purine and uridine phosphorylases"/>
    <property type="match status" value="1"/>
</dbReference>
<dbReference type="InterPro" id="IPR035994">
    <property type="entry name" value="Nucleoside_phosphorylase_sf"/>
</dbReference>
<evidence type="ECO:0000256" key="1">
    <source>
        <dbReference type="ARBA" id="ARBA00022737"/>
    </source>
</evidence>
<keyword evidence="1" id="KW-0677">Repeat</keyword>
<dbReference type="Pfam" id="PF24883">
    <property type="entry name" value="NPHP3_N"/>
    <property type="match status" value="1"/>
</dbReference>
<name>A0AB38LLH3_AURPU</name>
<dbReference type="GO" id="GO:0009116">
    <property type="term" value="P:nucleoside metabolic process"/>
    <property type="evidence" value="ECO:0007669"/>
    <property type="project" value="InterPro"/>
</dbReference>
<dbReference type="Gene3D" id="3.40.50.300">
    <property type="entry name" value="P-loop containing nucleotide triphosphate hydrolases"/>
    <property type="match status" value="1"/>
</dbReference>
<dbReference type="Proteomes" id="UP000305064">
    <property type="component" value="Unassembled WGS sequence"/>
</dbReference>
<dbReference type="PANTHER" id="PTHR46082:SF11">
    <property type="entry name" value="AAA+ ATPASE DOMAIN-CONTAINING PROTEIN-RELATED"/>
    <property type="match status" value="1"/>
</dbReference>
<feature type="region of interest" description="Disordered" evidence="3">
    <location>
        <begin position="306"/>
        <end position="351"/>
    </location>
</feature>
<dbReference type="EMBL" id="QZBJ01000085">
    <property type="protein sequence ID" value="THY70027.1"/>
    <property type="molecule type" value="Genomic_DNA"/>
</dbReference>
<proteinExistence type="predicted"/>
<feature type="compositionally biased region" description="Basic and acidic residues" evidence="3">
    <location>
        <begin position="1356"/>
        <end position="1366"/>
    </location>
</feature>
<dbReference type="PROSITE" id="PS50837">
    <property type="entry name" value="NACHT"/>
    <property type="match status" value="1"/>
</dbReference>
<dbReference type="Pfam" id="PF12796">
    <property type="entry name" value="Ank_2"/>
    <property type="match status" value="1"/>
</dbReference>
<keyword evidence="2" id="KW-0040">ANK repeat</keyword>
<dbReference type="SUPFAM" id="SSF52540">
    <property type="entry name" value="P-loop containing nucleoside triphosphate hydrolases"/>
    <property type="match status" value="1"/>
</dbReference>
<feature type="region of interest" description="Disordered" evidence="3">
    <location>
        <begin position="1349"/>
        <end position="1372"/>
    </location>
</feature>
<dbReference type="Gene3D" id="3.40.50.1580">
    <property type="entry name" value="Nucleoside phosphorylase domain"/>
    <property type="match status" value="1"/>
</dbReference>
<evidence type="ECO:0000313" key="5">
    <source>
        <dbReference type="EMBL" id="THY70027.1"/>
    </source>
</evidence>
<gene>
    <name evidence="5" type="ORF">D6C94_09013</name>
</gene>
<dbReference type="Gene3D" id="1.25.40.20">
    <property type="entry name" value="Ankyrin repeat-containing domain"/>
    <property type="match status" value="2"/>
</dbReference>
<sequence length="1372" mass="154210">MFLRLVQPSTESVILSASLRTTREILKTLHGRGRWLEVTEFSTRGGSITDSYTNRVEWITSHHALSITRLELETRHQITKRKMSDPQEYTVGWICALSTEYTAARVFLDREHDPPKPECIAASDDNAYTLGEIADHKIAIAVLPHGEYGTSSAATVATNMLHSFPNIRVGLMVGVRGGAPTVENDIRLGDIVVSSPRGGTGGVYQYDYGKRIQNSEFKSTGHLNQPPSAVLTAMSKLKSRYETDGHRIHESIEAILESNPRLKKNYGCPGREHDVLYASNIVHPLDTPERDCRESCTTQCHDSINNHKRAMNGKDPAVPNHEQRRGDQSRASDTPDLKEKDQAHQDSCDVRSSNIVYRQERSLVEDNPAIHYGTIASGNSLIKDAHLRDELAKKKGIMCFEMEAAGLMNRLPCLVVRGICDYSDSHKNKEWQGYAAMTASAYTIDLLKCIPPWSLEREQRLRDILNNLHDEVTHVRTIAEEISHGQQSSKQQQLMRDIQKWLSPSDSSISQNKAFKLRHQGTGQWLLNSTFYLSWEERLNRFIWLHGLSGCGKTVLASSIIHRLNSASPSRALAFFYFDVNGGGQQTVVQMLRTLLSQLCSRPSINLDRLQTLYNTCGKGTSSPSIDQLSDTLKDIISLSGQVTVVIDALDECDKPSEVISWLEDLLEANYSTLQLLVTSRSTGETGRVIDGWTRRHESHPIQVDEVNKDISDYLHTRLFVGDEFSKWSSGYGLREMIKKEVSQQANGMFRLAACQLEDLKRCKNQERLIDALRILPKTLQEIYARTLTSLKDSDYSTEALFMLQYLVWSETPPTFGEMLDATAVRLHETPAFKEVNRIFDIGDLITLCSSLVTIVEVSGFTPEEQRMREIHLAHSSVKEYLKSRHLARPFDQLSEEVHARGLIAQTCIGYLMSLPIDHFWHPNQNQFPFAATANHWMKHARVAEATDDTLVQLILKLYQMESARLGTAEGNNKLYDKTEGNGKLEYKDWNDGIYDYVYKRYAKPLPYQKDLGVLYEGPLTHASYWGLGTVVHRLLEAGTDVNADQCSDNPLHAAAFHGHDSVVKMLLANGANVNGTNDGQFSIPLVATSFNGHVKTAQILLQHGASIYGRSMLGYDAFGMASMSPHPEFLRFLLHSRLLLEHSSDTVTNANKELHLMNRRPGRCVHGAQHRRRRSAEMAAGLQDLDLAVDPSCTHFCLHEALFEALTSSYFACVETLIEYGADPRGCRHDCGNGRPQRPWLIAIDYAMGPDYERIISLLREKGAELDAQTTRSDLLEGLYYRVRVGELSDVLLILELLGDMVPDVQELNQLRQCAVDCHGVEAAELFLERGADPRACIYPEDWASLVEPPSIPRSDGHHESRRGSWSDSVD</sequence>
<dbReference type="SMART" id="SM00248">
    <property type="entry name" value="ANK"/>
    <property type="match status" value="6"/>
</dbReference>
<evidence type="ECO:0000313" key="6">
    <source>
        <dbReference type="Proteomes" id="UP000305064"/>
    </source>
</evidence>
<dbReference type="PROSITE" id="PS50088">
    <property type="entry name" value="ANK_REPEAT"/>
    <property type="match status" value="1"/>
</dbReference>
<protein>
    <recommendedName>
        <fullName evidence="4">NACHT domain-containing protein</fullName>
    </recommendedName>
</protein>
<organism evidence="5 6">
    <name type="scientific">Aureobasidium pullulans</name>
    <name type="common">Black yeast</name>
    <name type="synonym">Pullularia pullulans</name>
    <dbReference type="NCBI Taxonomy" id="5580"/>
    <lineage>
        <taxon>Eukaryota</taxon>
        <taxon>Fungi</taxon>
        <taxon>Dikarya</taxon>
        <taxon>Ascomycota</taxon>
        <taxon>Pezizomycotina</taxon>
        <taxon>Dothideomycetes</taxon>
        <taxon>Dothideomycetidae</taxon>
        <taxon>Dothideales</taxon>
        <taxon>Saccotheciaceae</taxon>
        <taxon>Aureobasidium</taxon>
    </lineage>
</organism>
<dbReference type="InterPro" id="IPR053137">
    <property type="entry name" value="NLR-like"/>
</dbReference>
<evidence type="ECO:0000256" key="3">
    <source>
        <dbReference type="SAM" id="MobiDB-lite"/>
    </source>
</evidence>
<reference evidence="5 6" key="1">
    <citation type="submission" date="2018-10" db="EMBL/GenBank/DDBJ databases">
        <title>Fifty Aureobasidium pullulans genomes reveal a recombining polyextremotolerant generalist.</title>
        <authorList>
            <person name="Gostincar C."/>
            <person name="Turk M."/>
            <person name="Zajc J."/>
            <person name="Gunde-Cimerman N."/>
        </authorList>
    </citation>
    <scope>NUCLEOTIDE SEQUENCE [LARGE SCALE GENOMIC DNA]</scope>
    <source>
        <strain evidence="5 6">EXF-4256</strain>
    </source>
</reference>
<evidence type="ECO:0000256" key="2">
    <source>
        <dbReference type="PROSITE-ProRule" id="PRU00023"/>
    </source>
</evidence>
<comment type="caution">
    <text evidence="5">The sequence shown here is derived from an EMBL/GenBank/DDBJ whole genome shotgun (WGS) entry which is preliminary data.</text>
</comment>
<dbReference type="GO" id="GO:0003824">
    <property type="term" value="F:catalytic activity"/>
    <property type="evidence" value="ECO:0007669"/>
    <property type="project" value="InterPro"/>
</dbReference>
<feature type="repeat" description="ANK" evidence="2">
    <location>
        <begin position="1047"/>
        <end position="1079"/>
    </location>
</feature>
<dbReference type="SUPFAM" id="SSF48403">
    <property type="entry name" value="Ankyrin repeat"/>
    <property type="match status" value="1"/>
</dbReference>
<dbReference type="PROSITE" id="PS50297">
    <property type="entry name" value="ANK_REP_REGION"/>
    <property type="match status" value="1"/>
</dbReference>
<dbReference type="PANTHER" id="PTHR46082">
    <property type="entry name" value="ATP/GTP-BINDING PROTEIN-RELATED"/>
    <property type="match status" value="1"/>
</dbReference>
<dbReference type="InterPro" id="IPR007111">
    <property type="entry name" value="NACHT_NTPase"/>
</dbReference>
<feature type="domain" description="NACHT" evidence="4">
    <location>
        <begin position="541"/>
        <end position="682"/>
    </location>
</feature>